<reference evidence="2" key="1">
    <citation type="submission" date="2021-04" db="EMBL/GenBank/DDBJ databases">
        <title>Dactylosporangium aurantiacum NRRL B-8018 full assembly.</title>
        <authorList>
            <person name="Hartkoorn R.C."/>
            <person name="Beaudoing E."/>
            <person name="Hot D."/>
        </authorList>
    </citation>
    <scope>NUCLEOTIDE SEQUENCE</scope>
    <source>
        <strain evidence="2">NRRL B-8018</strain>
    </source>
</reference>
<keyword evidence="3" id="KW-1185">Reference proteome</keyword>
<dbReference type="GO" id="GO:0016757">
    <property type="term" value="F:glycosyltransferase activity"/>
    <property type="evidence" value="ECO:0007669"/>
    <property type="project" value="UniProtKB-ARBA"/>
</dbReference>
<evidence type="ECO:0000313" key="2">
    <source>
        <dbReference type="EMBL" id="UWZ57840.1"/>
    </source>
</evidence>
<protein>
    <recommendedName>
        <fullName evidence="1">Erythromycin biosynthesis protein CIII-like C-terminal domain-containing protein</fullName>
    </recommendedName>
</protein>
<feature type="domain" description="Erythromycin biosynthesis protein CIII-like C-terminal" evidence="1">
    <location>
        <begin position="267"/>
        <end position="369"/>
    </location>
</feature>
<evidence type="ECO:0000313" key="3">
    <source>
        <dbReference type="Proteomes" id="UP001058003"/>
    </source>
</evidence>
<proteinExistence type="predicted"/>
<dbReference type="InterPro" id="IPR010610">
    <property type="entry name" value="EryCIII-like_C"/>
</dbReference>
<accession>A0A9Q9IR46</accession>
<dbReference type="InterPro" id="IPR050426">
    <property type="entry name" value="Glycosyltransferase_28"/>
</dbReference>
<dbReference type="Gene3D" id="3.40.50.2000">
    <property type="entry name" value="Glycogen Phosphorylase B"/>
    <property type="match status" value="2"/>
</dbReference>
<dbReference type="PANTHER" id="PTHR48050:SF13">
    <property type="entry name" value="STEROL 3-BETA-GLUCOSYLTRANSFERASE UGT80A2"/>
    <property type="match status" value="1"/>
</dbReference>
<dbReference type="OrthoDB" id="3253247at2"/>
<dbReference type="Proteomes" id="UP001058003">
    <property type="component" value="Chromosome"/>
</dbReference>
<name>A0A9Q9IR46_9ACTN</name>
<dbReference type="PANTHER" id="PTHR48050">
    <property type="entry name" value="STEROL 3-BETA-GLUCOSYLTRANSFERASE"/>
    <property type="match status" value="1"/>
</dbReference>
<gene>
    <name evidence="2" type="ORF">Daura_17710</name>
</gene>
<dbReference type="Pfam" id="PF06722">
    <property type="entry name" value="EryCIII-like_C"/>
    <property type="match status" value="1"/>
</dbReference>
<dbReference type="SUPFAM" id="SSF53756">
    <property type="entry name" value="UDP-Glycosyltransferase/glycogen phosphorylase"/>
    <property type="match status" value="1"/>
</dbReference>
<sequence>MGDFLLVTHGTAGDVLPFVGIGAALTARGHTATLVSHAPYAGRAEAAGLGFAAVDTVAAYEAGQRRTPDLLAARRPHELRGYYEREGLFDQLRREVDLLAARHRPGHTVLVGRHTSALSVLVAADLLGAASAWVAVAPVQLMVAPVAAAHVRAGLAGGIDAVRAGLGLPAVADWAGWLRSTRAVLGLWPDWFDAAGQRAPAGVTLTGFVSGDDAGPADAVPRDRPLLVTGGTGQLLHPRFYPVALDAVAATGRPALVVAPSRDLLPARLPSTVDWRPRLPFPSVLPHVAAILHHGGIGTAVRAMRTGTPQVLMAYGADRPDNAARLAARGAARWLPETAWTPEAVAAELSAAAADTGYGARAAGLLDEPEDAAPARAARVLEGLLSATPPASPGLADRLRGLSPQQRRLLARRLAAGG</sequence>
<organism evidence="2 3">
    <name type="scientific">Dactylosporangium aurantiacum</name>
    <dbReference type="NCBI Taxonomy" id="35754"/>
    <lineage>
        <taxon>Bacteria</taxon>
        <taxon>Bacillati</taxon>
        <taxon>Actinomycetota</taxon>
        <taxon>Actinomycetes</taxon>
        <taxon>Micromonosporales</taxon>
        <taxon>Micromonosporaceae</taxon>
        <taxon>Dactylosporangium</taxon>
    </lineage>
</organism>
<dbReference type="AlphaFoldDB" id="A0A9Q9IR46"/>
<dbReference type="KEGG" id="daur:Daura_17710"/>
<dbReference type="EMBL" id="CP073767">
    <property type="protein sequence ID" value="UWZ57840.1"/>
    <property type="molecule type" value="Genomic_DNA"/>
</dbReference>
<evidence type="ECO:0000259" key="1">
    <source>
        <dbReference type="Pfam" id="PF06722"/>
    </source>
</evidence>
<dbReference type="RefSeq" id="WP_033364817.1">
    <property type="nucleotide sequence ID" value="NZ_CP073767.1"/>
</dbReference>